<evidence type="ECO:0000256" key="1">
    <source>
        <dbReference type="ARBA" id="ARBA00010381"/>
    </source>
</evidence>
<proteinExistence type="inferred from homology"/>
<dbReference type="EMBL" id="ML119672">
    <property type="protein sequence ID" value="RPA82385.1"/>
    <property type="molecule type" value="Genomic_DNA"/>
</dbReference>
<gene>
    <name evidence="4" type="ORF">BJ508DRAFT_325651</name>
</gene>
<evidence type="ECO:0000313" key="4">
    <source>
        <dbReference type="EMBL" id="RPA82385.1"/>
    </source>
</evidence>
<organism evidence="4 5">
    <name type="scientific">Ascobolus immersus RN42</name>
    <dbReference type="NCBI Taxonomy" id="1160509"/>
    <lineage>
        <taxon>Eukaryota</taxon>
        <taxon>Fungi</taxon>
        <taxon>Dikarya</taxon>
        <taxon>Ascomycota</taxon>
        <taxon>Pezizomycotina</taxon>
        <taxon>Pezizomycetes</taxon>
        <taxon>Pezizales</taxon>
        <taxon>Ascobolaceae</taxon>
        <taxon>Ascobolus</taxon>
    </lineage>
</organism>
<dbReference type="STRING" id="1160509.A0A3N4I8I8"/>
<reference evidence="4 5" key="1">
    <citation type="journal article" date="2018" name="Nat. Ecol. Evol.">
        <title>Pezizomycetes genomes reveal the molecular basis of ectomycorrhizal truffle lifestyle.</title>
        <authorList>
            <person name="Murat C."/>
            <person name="Payen T."/>
            <person name="Noel B."/>
            <person name="Kuo A."/>
            <person name="Morin E."/>
            <person name="Chen J."/>
            <person name="Kohler A."/>
            <person name="Krizsan K."/>
            <person name="Balestrini R."/>
            <person name="Da Silva C."/>
            <person name="Montanini B."/>
            <person name="Hainaut M."/>
            <person name="Levati E."/>
            <person name="Barry K.W."/>
            <person name="Belfiori B."/>
            <person name="Cichocki N."/>
            <person name="Clum A."/>
            <person name="Dockter R.B."/>
            <person name="Fauchery L."/>
            <person name="Guy J."/>
            <person name="Iotti M."/>
            <person name="Le Tacon F."/>
            <person name="Lindquist E.A."/>
            <person name="Lipzen A."/>
            <person name="Malagnac F."/>
            <person name="Mello A."/>
            <person name="Molinier V."/>
            <person name="Miyauchi S."/>
            <person name="Poulain J."/>
            <person name="Riccioni C."/>
            <person name="Rubini A."/>
            <person name="Sitrit Y."/>
            <person name="Splivallo R."/>
            <person name="Traeger S."/>
            <person name="Wang M."/>
            <person name="Zifcakova L."/>
            <person name="Wipf D."/>
            <person name="Zambonelli A."/>
            <person name="Paolocci F."/>
            <person name="Nowrousian M."/>
            <person name="Ottonello S."/>
            <person name="Baldrian P."/>
            <person name="Spatafora J.W."/>
            <person name="Henrissat B."/>
            <person name="Nagy L.G."/>
            <person name="Aury J.M."/>
            <person name="Wincker P."/>
            <person name="Grigoriev I.V."/>
            <person name="Bonfante P."/>
            <person name="Martin F.M."/>
        </authorList>
    </citation>
    <scope>NUCLEOTIDE SEQUENCE [LARGE SCALE GENOMIC DNA]</scope>
    <source>
        <strain evidence="4 5">RN42</strain>
    </source>
</reference>
<dbReference type="AlphaFoldDB" id="A0A3N4I8I8"/>
<dbReference type="InterPro" id="IPR039796">
    <property type="entry name" value="MIP18"/>
</dbReference>
<dbReference type="OrthoDB" id="2746at2759"/>
<dbReference type="Gene3D" id="6.10.250.1280">
    <property type="match status" value="1"/>
</dbReference>
<evidence type="ECO:0000259" key="3">
    <source>
        <dbReference type="Pfam" id="PF01883"/>
    </source>
</evidence>
<protein>
    <recommendedName>
        <fullName evidence="3">MIP18 family-like domain-containing protein</fullName>
    </recommendedName>
</protein>
<keyword evidence="5" id="KW-1185">Reference proteome</keyword>
<feature type="domain" description="MIP18 family-like" evidence="3">
    <location>
        <begin position="83"/>
        <end position="159"/>
    </location>
</feature>
<dbReference type="PANTHER" id="PTHR12377">
    <property type="entry name" value="CYTOSOLIC IRON-SULFUR ASSEMBLY COMPONENT 2B-RELATED"/>
    <property type="match status" value="1"/>
</dbReference>
<accession>A0A3N4I8I8</accession>
<dbReference type="Proteomes" id="UP000275078">
    <property type="component" value="Unassembled WGS sequence"/>
</dbReference>
<keyword evidence="2" id="KW-0159">Chromosome partition</keyword>
<dbReference type="GO" id="GO:0051604">
    <property type="term" value="P:protein maturation"/>
    <property type="evidence" value="ECO:0007669"/>
    <property type="project" value="InterPro"/>
</dbReference>
<name>A0A3N4I8I8_ASCIM</name>
<dbReference type="InterPro" id="IPR002744">
    <property type="entry name" value="MIP18-like"/>
</dbReference>
<comment type="similarity">
    <text evidence="1">Belongs to the MIP18 family.</text>
</comment>
<evidence type="ECO:0000313" key="5">
    <source>
        <dbReference type="Proteomes" id="UP000275078"/>
    </source>
</evidence>
<sequence>MAEMDNANPTVLAASDLPTRKPLQKRAKASQLGIFASIPRVSPVRDPFTVTPGQLYESDTSDSEEDFELDAEGDNGVEEIDSQEIYDLIAPISDPEHPLSLGELAVVNLPHIYITPGNPISTVLVEITPTITHCSLATVIGLGVRVRLEQALPPRYRVDVRIREGTHSTGDQVNKQLADKERVAAACENESLMSLLRKMLEGCK</sequence>
<dbReference type="Pfam" id="PF01883">
    <property type="entry name" value="FeS_assembly_P"/>
    <property type="match status" value="1"/>
</dbReference>
<dbReference type="GO" id="GO:0007059">
    <property type="term" value="P:chromosome segregation"/>
    <property type="evidence" value="ECO:0007669"/>
    <property type="project" value="UniProtKB-KW"/>
</dbReference>
<evidence type="ECO:0000256" key="2">
    <source>
        <dbReference type="ARBA" id="ARBA00022829"/>
    </source>
</evidence>
<dbReference type="InterPro" id="IPR034904">
    <property type="entry name" value="FSCA_dom_sf"/>
</dbReference>
<dbReference type="Gene3D" id="3.30.300.130">
    <property type="entry name" value="Fe-S cluster assembly (FSCA)"/>
    <property type="match status" value="1"/>
</dbReference>
<dbReference type="SUPFAM" id="SSF117916">
    <property type="entry name" value="Fe-S cluster assembly (FSCA) domain-like"/>
    <property type="match status" value="1"/>
</dbReference>
<dbReference type="PANTHER" id="PTHR12377:SF0">
    <property type="entry name" value="CYTOSOLIC IRON-SULFUR ASSEMBLY COMPONENT 2B"/>
    <property type="match status" value="1"/>
</dbReference>